<dbReference type="EMBL" id="FUYH01000020">
    <property type="protein sequence ID" value="SKA96217.1"/>
    <property type="molecule type" value="Genomic_DNA"/>
</dbReference>
<name>A0A1T4Y303_9CLOT</name>
<feature type="transmembrane region" description="Helical" evidence="1">
    <location>
        <begin position="153"/>
        <end position="175"/>
    </location>
</feature>
<dbReference type="OrthoDB" id="1938645at2"/>
<evidence type="ECO:0000259" key="2">
    <source>
        <dbReference type="Pfam" id="PF13240"/>
    </source>
</evidence>
<dbReference type="InterPro" id="IPR026870">
    <property type="entry name" value="Zinc_ribbon_dom"/>
</dbReference>
<accession>A0A1T4Y303</accession>
<feature type="transmembrane region" description="Helical" evidence="1">
    <location>
        <begin position="187"/>
        <end position="209"/>
    </location>
</feature>
<protein>
    <submittedName>
        <fullName evidence="3">Zinc-ribbon domain-containing protein</fullName>
    </submittedName>
</protein>
<gene>
    <name evidence="3" type="ORF">SAMN05443428_12040</name>
</gene>
<evidence type="ECO:0000313" key="3">
    <source>
        <dbReference type="EMBL" id="SKA96217.1"/>
    </source>
</evidence>
<feature type="domain" description="Zinc-ribbon" evidence="2">
    <location>
        <begin position="3"/>
        <end position="24"/>
    </location>
</feature>
<evidence type="ECO:0000256" key="1">
    <source>
        <dbReference type="SAM" id="Phobius"/>
    </source>
</evidence>
<dbReference type="STRING" id="1147123.SAMN05443428_12040"/>
<proteinExistence type="predicted"/>
<keyword evidence="1" id="KW-1133">Transmembrane helix</keyword>
<keyword evidence="4" id="KW-1185">Reference proteome</keyword>
<dbReference type="Proteomes" id="UP000190105">
    <property type="component" value="Unassembled WGS sequence"/>
</dbReference>
<feature type="transmembrane region" description="Helical" evidence="1">
    <location>
        <begin position="76"/>
        <end position="94"/>
    </location>
</feature>
<feature type="transmembrane region" description="Helical" evidence="1">
    <location>
        <begin position="249"/>
        <end position="268"/>
    </location>
</feature>
<dbReference type="AlphaFoldDB" id="A0A1T4Y303"/>
<evidence type="ECO:0000313" key="4">
    <source>
        <dbReference type="Proteomes" id="UP000190105"/>
    </source>
</evidence>
<keyword evidence="1" id="KW-0472">Membrane</keyword>
<dbReference type="RefSeq" id="WP_078697285.1">
    <property type="nucleotide sequence ID" value="NZ_FUYH01000020.1"/>
</dbReference>
<organism evidence="3 4">
    <name type="scientific">Caloramator quimbayensis</name>
    <dbReference type="NCBI Taxonomy" id="1147123"/>
    <lineage>
        <taxon>Bacteria</taxon>
        <taxon>Bacillati</taxon>
        <taxon>Bacillota</taxon>
        <taxon>Clostridia</taxon>
        <taxon>Eubacteriales</taxon>
        <taxon>Clostridiaceae</taxon>
        <taxon>Caloramator</taxon>
    </lineage>
</organism>
<feature type="transmembrane region" description="Helical" evidence="1">
    <location>
        <begin position="215"/>
        <end position="237"/>
    </location>
</feature>
<keyword evidence="1" id="KW-0812">Transmembrane</keyword>
<sequence>MLKCKNCGFNLEEGDVFCPNCGSKQQEESFKDYSSNQTPKSYNQLDFQQIINVSTQMFLKPIDGAKKFIEEGSKQTALILGVVICLIQGFLGIWKTNQIINNISKTIIDFAKSVNSFMSLFNGEYLRDLNDLVDLTQVIDKIKSLIQLPYGKIFLQNAIIMFVIILVVFIGMLIFTNILSKEKSDVLAIFKISVVSLLPFVYFEILSIIASYITFYLGIIILLFGIFASIISLNRLINIYLISNENHSVFITAFISIIALIVFTTITAKYMRTNFMWLINHIKNISNMIDF</sequence>
<reference evidence="4" key="1">
    <citation type="submission" date="2017-02" db="EMBL/GenBank/DDBJ databases">
        <authorList>
            <person name="Varghese N."/>
            <person name="Submissions S."/>
        </authorList>
    </citation>
    <scope>NUCLEOTIDE SEQUENCE [LARGE SCALE GENOMIC DNA]</scope>
    <source>
        <strain evidence="4">USBA 833</strain>
    </source>
</reference>
<dbReference type="Pfam" id="PF13240">
    <property type="entry name" value="Zn_Ribbon_1"/>
    <property type="match status" value="1"/>
</dbReference>